<protein>
    <submittedName>
        <fullName evidence="1">Uncharacterized protein</fullName>
    </submittedName>
</protein>
<dbReference type="EMBL" id="JASBWS010000093">
    <property type="protein sequence ID" value="KAJ9098450.1"/>
    <property type="molecule type" value="Genomic_DNA"/>
</dbReference>
<evidence type="ECO:0000313" key="1">
    <source>
        <dbReference type="EMBL" id="KAJ9098450.1"/>
    </source>
</evidence>
<evidence type="ECO:0000313" key="2">
    <source>
        <dbReference type="Proteomes" id="UP001230649"/>
    </source>
</evidence>
<comment type="caution">
    <text evidence="1">The sequence shown here is derived from an EMBL/GenBank/DDBJ whole genome shotgun (WGS) entry which is preliminary data.</text>
</comment>
<accession>A0ACC2VH62</accession>
<gene>
    <name evidence="1" type="ORF">QFC20_005970</name>
</gene>
<sequence length="682" mass="76741">MSEYGSPSPRGSAKRKTDDVSQDSPLHPTRRSLIRLQLENTSLSTDNLALRARITQLEATLTSKGTENARLAREHSEISRAWLDVVQGEEGVRKEVEAEKSKLKSSEREWMAKLKSSEEGRYAVQGKLESVQREQQREREEARKQGEVWEGQRRRLEERVEALRGVEKSVSELQDQLEAKDRELEDVRALLSSTNAPPSGDDSASSLRAELKRQSTLLATLEKTNVQLSRECVDLRLRRDNVESLEKEVKSLARRAQTAEDKLANVYEQLDQSRRELDSLTMTMPPVSEDENTTISLSDALSLRHKYTTLASAHSACSSRIAQLSSANLELSERLAEVSRESTRRIGELEERAEVGEREARWERGTRVAGERKLRLAREELEVLRRNAASGAESTSAALEEQVRQYQRMIDAFQSGETDVQVSTGGVPKAEMEAIAQKAEALEAELAQAKATLESHTSHIATLERDLADAELRLGLGEYNTKIWRCVEFADNPAARDHAIRKETLEKLRGENGALVERIKELEGRVGAGVNTGGEGHGMVPRETYERLKDEFEEKERGHEKRLQRLKEIFGLKSKEFLEAVFSLLGWRIKFDANGHDVRLSSMYAPRNKHGLTLKFSSQGGHFGTMQMLGGMAKGLGDVRVYWVEQRQSIPGFLAQVTLEMFEKTTFGRAAGYVPVDEAEEE</sequence>
<organism evidence="1 2">
    <name type="scientific">Naganishia adeliensis</name>
    <dbReference type="NCBI Taxonomy" id="92952"/>
    <lineage>
        <taxon>Eukaryota</taxon>
        <taxon>Fungi</taxon>
        <taxon>Dikarya</taxon>
        <taxon>Basidiomycota</taxon>
        <taxon>Agaricomycotina</taxon>
        <taxon>Tremellomycetes</taxon>
        <taxon>Filobasidiales</taxon>
        <taxon>Filobasidiaceae</taxon>
        <taxon>Naganishia</taxon>
    </lineage>
</organism>
<name>A0ACC2VH62_9TREE</name>
<reference evidence="1" key="1">
    <citation type="submission" date="2023-04" db="EMBL/GenBank/DDBJ databases">
        <title>Draft Genome sequencing of Naganishia species isolated from polar environments using Oxford Nanopore Technology.</title>
        <authorList>
            <person name="Leo P."/>
            <person name="Venkateswaran K."/>
        </authorList>
    </citation>
    <scope>NUCLEOTIDE SEQUENCE</scope>
    <source>
        <strain evidence="1">MNA-CCFEE 5262</strain>
    </source>
</reference>
<proteinExistence type="predicted"/>
<keyword evidence="2" id="KW-1185">Reference proteome</keyword>
<dbReference type="Proteomes" id="UP001230649">
    <property type="component" value="Unassembled WGS sequence"/>
</dbReference>